<keyword evidence="7 8" id="KW-0472">Membrane</keyword>
<evidence type="ECO:0000256" key="2">
    <source>
        <dbReference type="ARBA" id="ARBA00007647"/>
    </source>
</evidence>
<evidence type="ECO:0000256" key="4">
    <source>
        <dbReference type="ARBA" id="ARBA00022679"/>
    </source>
</evidence>
<dbReference type="EC" id="2.4.1.-" evidence="8"/>
<dbReference type="PANTHER" id="PTHR21461:SF86">
    <property type="entry name" value="GLYCOSYLTRANSFERASE FAMILY 92 PROTEIN"/>
    <property type="match status" value="1"/>
</dbReference>
<evidence type="ECO:0000256" key="7">
    <source>
        <dbReference type="ARBA" id="ARBA00023136"/>
    </source>
</evidence>
<evidence type="ECO:0000256" key="5">
    <source>
        <dbReference type="ARBA" id="ARBA00022692"/>
    </source>
</evidence>
<evidence type="ECO:0000256" key="1">
    <source>
        <dbReference type="ARBA" id="ARBA00004167"/>
    </source>
</evidence>
<keyword evidence="6 8" id="KW-1133">Transmembrane helix</keyword>
<keyword evidence="3 8" id="KW-0328">Glycosyltransferase</keyword>
<comment type="caution">
    <text evidence="9">The sequence shown here is derived from an EMBL/GenBank/DDBJ whole genome shotgun (WGS) entry which is preliminary data.</text>
</comment>
<evidence type="ECO:0000256" key="8">
    <source>
        <dbReference type="RuleBase" id="RU366017"/>
    </source>
</evidence>
<evidence type="ECO:0000313" key="10">
    <source>
        <dbReference type="Proteomes" id="UP001633002"/>
    </source>
</evidence>
<proteinExistence type="inferred from homology"/>
<name>A0ABD3HZK6_9MARC</name>
<dbReference type="AlphaFoldDB" id="A0ABD3HZK6"/>
<keyword evidence="10" id="KW-1185">Reference proteome</keyword>
<keyword evidence="4 8" id="KW-0808">Transferase</keyword>
<gene>
    <name evidence="9" type="ORF">R1sor_010978</name>
</gene>
<organism evidence="9 10">
    <name type="scientific">Riccia sorocarpa</name>
    <dbReference type="NCBI Taxonomy" id="122646"/>
    <lineage>
        <taxon>Eukaryota</taxon>
        <taxon>Viridiplantae</taxon>
        <taxon>Streptophyta</taxon>
        <taxon>Embryophyta</taxon>
        <taxon>Marchantiophyta</taxon>
        <taxon>Marchantiopsida</taxon>
        <taxon>Marchantiidae</taxon>
        <taxon>Marchantiales</taxon>
        <taxon>Ricciaceae</taxon>
        <taxon>Riccia</taxon>
    </lineage>
</organism>
<dbReference type="PANTHER" id="PTHR21461">
    <property type="entry name" value="GLYCOSYLTRANSFERASE FAMILY 92 PROTEIN"/>
    <property type="match status" value="1"/>
</dbReference>
<feature type="transmembrane region" description="Helical" evidence="8">
    <location>
        <begin position="28"/>
        <end position="47"/>
    </location>
</feature>
<dbReference type="Pfam" id="PF01697">
    <property type="entry name" value="Glyco_transf_92"/>
    <property type="match status" value="1"/>
</dbReference>
<dbReference type="GO" id="GO:0016020">
    <property type="term" value="C:membrane"/>
    <property type="evidence" value="ECO:0007669"/>
    <property type="project" value="UniProtKB-SubCell"/>
</dbReference>
<evidence type="ECO:0000256" key="3">
    <source>
        <dbReference type="ARBA" id="ARBA00022676"/>
    </source>
</evidence>
<keyword evidence="5 8" id="KW-0812">Transmembrane</keyword>
<reference evidence="9 10" key="1">
    <citation type="submission" date="2024-09" db="EMBL/GenBank/DDBJ databases">
        <title>Chromosome-scale assembly of Riccia sorocarpa.</title>
        <authorList>
            <person name="Paukszto L."/>
        </authorList>
    </citation>
    <scope>NUCLEOTIDE SEQUENCE [LARGE SCALE GENOMIC DNA]</scope>
    <source>
        <strain evidence="9">LP-2024</strain>
        <tissue evidence="9">Aerial parts of the thallus</tissue>
    </source>
</reference>
<dbReference type="InterPro" id="IPR008166">
    <property type="entry name" value="Glyco_transf_92"/>
</dbReference>
<comment type="subcellular location">
    <subcellularLocation>
        <location evidence="1">Membrane</location>
        <topology evidence="1">Single-pass membrane protein</topology>
    </subcellularLocation>
</comment>
<accession>A0ABD3HZK6</accession>
<evidence type="ECO:0000256" key="6">
    <source>
        <dbReference type="ARBA" id="ARBA00022989"/>
    </source>
</evidence>
<dbReference type="Proteomes" id="UP001633002">
    <property type="component" value="Unassembled WGS sequence"/>
</dbReference>
<protein>
    <recommendedName>
        <fullName evidence="8">Glycosyltransferase family 92 protein</fullName>
        <ecNumber evidence="8">2.4.1.-</ecNumber>
    </recommendedName>
</protein>
<sequence>MGAVRAKRGQIFRLSFWNLTWASRGCRILAILCILGLIYVLGFTPFVPTLDGQRAILNLDEKDLIGNLVVEQQASNVLSEQDRSMVALPEQDTDGETFFLAAVIVNRVFKEDLFEITYYECKQWIEYMLYAGVEHIYWYDTAHGEGESQESHLREYVERGILTYHRFQHLFPGIAGYHVQQIHSYEHFLSNYGSKMKWAVEDDIDEYPFMPSKLNEFFLREYIVYIERSRPDVTQILMPCMMFGGNPEGELEDGWVIERYQRRKRSTEGSRPGFMSRTKPIFRPSMVTGMSIHDFPMKEGETMVTNPEDLRMNHYWGARFTEFKADTPALISLLVPDKSIQPIATKLKARTGGDGNCFSVNVR</sequence>
<evidence type="ECO:0000313" key="9">
    <source>
        <dbReference type="EMBL" id="KAL3696902.1"/>
    </source>
</evidence>
<comment type="similarity">
    <text evidence="2 8">Belongs to the glycosyltransferase 92 family.</text>
</comment>
<dbReference type="EMBL" id="JBJQOH010000002">
    <property type="protein sequence ID" value="KAL3696902.1"/>
    <property type="molecule type" value="Genomic_DNA"/>
</dbReference>
<dbReference type="GO" id="GO:0016757">
    <property type="term" value="F:glycosyltransferase activity"/>
    <property type="evidence" value="ECO:0007669"/>
    <property type="project" value="UniProtKB-UniRule"/>
</dbReference>